<proteinExistence type="predicted"/>
<evidence type="ECO:0000256" key="4">
    <source>
        <dbReference type="ARBA" id="ARBA00022475"/>
    </source>
</evidence>
<evidence type="ECO:0000256" key="6">
    <source>
        <dbReference type="ARBA" id="ARBA00022679"/>
    </source>
</evidence>
<dbReference type="PRINTS" id="PR00344">
    <property type="entry name" value="BCTRLSENSOR"/>
</dbReference>
<dbReference type="InterPro" id="IPR003594">
    <property type="entry name" value="HATPase_dom"/>
</dbReference>
<reference evidence="17 18" key="1">
    <citation type="submission" date="2020-09" db="EMBL/GenBank/DDBJ databases">
        <authorList>
            <person name="Tanuku N.R.S."/>
        </authorList>
    </citation>
    <scope>NUCLEOTIDE SEQUENCE [LARGE SCALE GENOMIC DNA]</scope>
    <source>
        <strain evidence="17 18">AK62</strain>
    </source>
</reference>
<keyword evidence="13" id="KW-0472">Membrane</keyword>
<protein>
    <recommendedName>
        <fullName evidence="3">histidine kinase</fullName>
        <ecNumber evidence="3">2.7.13.3</ecNumber>
    </recommendedName>
</protein>
<comment type="subcellular location">
    <subcellularLocation>
        <location evidence="2">Cell membrane</location>
        <topology evidence="2">Multi-pass membrane protein</topology>
    </subcellularLocation>
</comment>
<keyword evidence="5" id="KW-0597">Phosphoprotein</keyword>
<keyword evidence="8" id="KW-0547">Nucleotide-binding</keyword>
<dbReference type="InterPro" id="IPR000014">
    <property type="entry name" value="PAS"/>
</dbReference>
<dbReference type="Pfam" id="PF02518">
    <property type="entry name" value="HATPase_c"/>
    <property type="match status" value="1"/>
</dbReference>
<dbReference type="CDD" id="cd00130">
    <property type="entry name" value="PAS"/>
    <property type="match status" value="1"/>
</dbReference>
<dbReference type="Gene3D" id="3.30.565.10">
    <property type="entry name" value="Histidine kinase-like ATPase, C-terminal domain"/>
    <property type="match status" value="1"/>
</dbReference>
<dbReference type="EMBL" id="JACVEW010000021">
    <property type="protein sequence ID" value="MBP0049617.1"/>
    <property type="molecule type" value="Genomic_DNA"/>
</dbReference>
<dbReference type="InterPro" id="IPR029151">
    <property type="entry name" value="Sensor-like_sf"/>
</dbReference>
<dbReference type="Gene3D" id="1.10.287.130">
    <property type="match status" value="1"/>
</dbReference>
<keyword evidence="10" id="KW-0067">ATP-binding</keyword>
<dbReference type="InterPro" id="IPR036890">
    <property type="entry name" value="HATPase_C_sf"/>
</dbReference>
<dbReference type="PROSITE" id="PS50109">
    <property type="entry name" value="HIS_KIN"/>
    <property type="match status" value="1"/>
</dbReference>
<feature type="domain" description="Histidine kinase" evidence="14">
    <location>
        <begin position="529"/>
        <end position="741"/>
    </location>
</feature>
<evidence type="ECO:0000256" key="1">
    <source>
        <dbReference type="ARBA" id="ARBA00000085"/>
    </source>
</evidence>
<dbReference type="InterPro" id="IPR013767">
    <property type="entry name" value="PAS_fold"/>
</dbReference>
<dbReference type="PROSITE" id="PS50113">
    <property type="entry name" value="PAC"/>
    <property type="match status" value="1"/>
</dbReference>
<dbReference type="SUPFAM" id="SSF47384">
    <property type="entry name" value="Homodimeric domain of signal transducing histidine kinase"/>
    <property type="match status" value="1"/>
</dbReference>
<dbReference type="SMART" id="SM00387">
    <property type="entry name" value="HATPase_c"/>
    <property type="match status" value="1"/>
</dbReference>
<dbReference type="Proteomes" id="UP000810171">
    <property type="component" value="Unassembled WGS sequence"/>
</dbReference>
<evidence type="ECO:0000256" key="3">
    <source>
        <dbReference type="ARBA" id="ARBA00012438"/>
    </source>
</evidence>
<dbReference type="SMART" id="SM00388">
    <property type="entry name" value="HisKA"/>
    <property type="match status" value="1"/>
</dbReference>
<evidence type="ECO:0000256" key="2">
    <source>
        <dbReference type="ARBA" id="ARBA00004651"/>
    </source>
</evidence>
<dbReference type="InterPro" id="IPR005467">
    <property type="entry name" value="His_kinase_dom"/>
</dbReference>
<dbReference type="SUPFAM" id="SSF55785">
    <property type="entry name" value="PYP-like sensor domain (PAS domain)"/>
    <property type="match status" value="1"/>
</dbReference>
<dbReference type="Gene3D" id="3.30.450.20">
    <property type="entry name" value="PAS domain"/>
    <property type="match status" value="3"/>
</dbReference>
<feature type="domain" description="PAS" evidence="15">
    <location>
        <begin position="353"/>
        <end position="416"/>
    </location>
</feature>
<dbReference type="InterPro" id="IPR000700">
    <property type="entry name" value="PAS-assoc_C"/>
</dbReference>
<evidence type="ECO:0000259" key="15">
    <source>
        <dbReference type="PROSITE" id="PS50112"/>
    </source>
</evidence>
<dbReference type="SMART" id="SM00091">
    <property type="entry name" value="PAS"/>
    <property type="match status" value="1"/>
</dbReference>
<evidence type="ECO:0000259" key="16">
    <source>
        <dbReference type="PROSITE" id="PS50113"/>
    </source>
</evidence>
<dbReference type="Pfam" id="PF00512">
    <property type="entry name" value="HisKA"/>
    <property type="match status" value="1"/>
</dbReference>
<dbReference type="InterPro" id="IPR003661">
    <property type="entry name" value="HisK_dim/P_dom"/>
</dbReference>
<dbReference type="PANTHER" id="PTHR43065">
    <property type="entry name" value="SENSOR HISTIDINE KINASE"/>
    <property type="match status" value="1"/>
</dbReference>
<dbReference type="PROSITE" id="PS50112">
    <property type="entry name" value="PAS"/>
    <property type="match status" value="1"/>
</dbReference>
<comment type="caution">
    <text evidence="17">The sequence shown here is derived from an EMBL/GenBank/DDBJ whole genome shotgun (WGS) entry which is preliminary data.</text>
</comment>
<evidence type="ECO:0000259" key="14">
    <source>
        <dbReference type="PROSITE" id="PS50109"/>
    </source>
</evidence>
<keyword evidence="6" id="KW-0808">Transferase</keyword>
<evidence type="ECO:0000256" key="10">
    <source>
        <dbReference type="ARBA" id="ARBA00022840"/>
    </source>
</evidence>
<dbReference type="NCBIfam" id="TIGR00229">
    <property type="entry name" value="sensory_box"/>
    <property type="match status" value="1"/>
</dbReference>
<dbReference type="EC" id="2.7.13.3" evidence="3"/>
<keyword evidence="7 13" id="KW-0812">Transmembrane</keyword>
<gene>
    <name evidence="17" type="ORF">H9C73_12835</name>
</gene>
<dbReference type="RefSeq" id="WP_209288302.1">
    <property type="nucleotide sequence ID" value="NZ_JACVEW010000021.1"/>
</dbReference>
<keyword evidence="18" id="KW-1185">Reference proteome</keyword>
<keyword evidence="11 13" id="KW-1133">Transmembrane helix</keyword>
<dbReference type="InterPro" id="IPR035965">
    <property type="entry name" value="PAS-like_dom_sf"/>
</dbReference>
<dbReference type="CDD" id="cd00082">
    <property type="entry name" value="HisKA"/>
    <property type="match status" value="1"/>
</dbReference>
<keyword evidence="9" id="KW-0418">Kinase</keyword>
<evidence type="ECO:0000256" key="5">
    <source>
        <dbReference type="ARBA" id="ARBA00022553"/>
    </source>
</evidence>
<comment type="catalytic activity">
    <reaction evidence="1">
        <text>ATP + protein L-histidine = ADP + protein N-phospho-L-histidine.</text>
        <dbReference type="EC" id="2.7.13.3"/>
    </reaction>
</comment>
<sequence length="749" mass="84209">MRASRFQRYRPLSLLFTIILFLLVMMEVAYLSRQQGLEELQQSAVANMGRYVLSVQQKLDRYKDLPQVMASHSRLREALAHPNDPARIDQANRYLEQVTEVVGASDSYLMGADGITLASSNWNREKSFVGLNFSFRPYFQDAMAGKAGRYFALGTTSRKRGYYFSWPVRQGEQIIGVTVVKIDLHEIEQDWNDPLQDIAVTDEDGIIVIATRPDWKFHALHRLSRSDLERIVDSLRYLDHPLSALEVVRREQLEQGAELITLLEGDRIRGNALDGLQTTEYLLVQRPVPGTGLNVSILARLTPVNETVIQALVLAAFVYIALVLLVLFLQARWRIGRERRAFQRRELRALEERERQVSAIINNTRAGLITLDSGGRVESFNPTAEKLFGYQAGTIRGQAFTDLIQSEEHAACQRLIGAGSCREIPELTLESAGIRRDGSRFPIELTIGCMALDGDRHFIVTVHDMTERKEYEAQLQRARDALETRVEERTSDLRRTNARLLEEMQQHRSTQNELIQTAKLAVLGQLAAGINHELNQPLTAIRNYADNAASFLKLGKSERVEVNLQEIAGLTDRMAKIIHPLKEFARQSSDQTGPTSLQAVRDGAMSIMYGRLDKSGVELNWPDLSDVYVRGDTLRLEQVLVNLLSNAMQAMESSPVKRIDVSLERRQGVVRLSLHDSGPGIAAEDTQRVFEPFYTTKQRGKGLGLGLSISHRIMENLGGRLSAENHPAGGAVFIMELPATDAQETEETP</sequence>
<dbReference type="InterPro" id="IPR004358">
    <property type="entry name" value="Sig_transdc_His_kin-like_C"/>
</dbReference>
<feature type="domain" description="PAC" evidence="16">
    <location>
        <begin position="427"/>
        <end position="477"/>
    </location>
</feature>
<evidence type="ECO:0000256" key="11">
    <source>
        <dbReference type="ARBA" id="ARBA00022989"/>
    </source>
</evidence>
<dbReference type="SUPFAM" id="SSF55874">
    <property type="entry name" value="ATPase domain of HSP90 chaperone/DNA topoisomerase II/histidine kinase"/>
    <property type="match status" value="1"/>
</dbReference>
<evidence type="ECO:0000256" key="12">
    <source>
        <dbReference type="ARBA" id="ARBA00023012"/>
    </source>
</evidence>
<evidence type="ECO:0000313" key="18">
    <source>
        <dbReference type="Proteomes" id="UP000810171"/>
    </source>
</evidence>
<name>A0ABS3ZD43_9GAMM</name>
<dbReference type="Pfam" id="PF00989">
    <property type="entry name" value="PAS"/>
    <property type="match status" value="1"/>
</dbReference>
<organism evidence="17 18">
    <name type="scientific">Marinobacterium alkalitolerans</name>
    <dbReference type="NCBI Taxonomy" id="1542925"/>
    <lineage>
        <taxon>Bacteria</taxon>
        <taxon>Pseudomonadati</taxon>
        <taxon>Pseudomonadota</taxon>
        <taxon>Gammaproteobacteria</taxon>
        <taxon>Oceanospirillales</taxon>
        <taxon>Oceanospirillaceae</taxon>
        <taxon>Marinobacterium</taxon>
    </lineage>
</organism>
<dbReference type="PANTHER" id="PTHR43065:SF46">
    <property type="entry name" value="C4-DICARBOXYLATE TRANSPORT SENSOR PROTEIN DCTB"/>
    <property type="match status" value="1"/>
</dbReference>
<evidence type="ECO:0000313" key="17">
    <source>
        <dbReference type="EMBL" id="MBP0049617.1"/>
    </source>
</evidence>
<evidence type="ECO:0000256" key="13">
    <source>
        <dbReference type="SAM" id="Phobius"/>
    </source>
</evidence>
<keyword evidence="4" id="KW-1003">Cell membrane</keyword>
<feature type="transmembrane region" description="Helical" evidence="13">
    <location>
        <begin position="308"/>
        <end position="329"/>
    </location>
</feature>
<evidence type="ECO:0000256" key="9">
    <source>
        <dbReference type="ARBA" id="ARBA00022777"/>
    </source>
</evidence>
<accession>A0ABS3ZD43</accession>
<evidence type="ECO:0000256" key="7">
    <source>
        <dbReference type="ARBA" id="ARBA00022692"/>
    </source>
</evidence>
<evidence type="ECO:0000256" key="8">
    <source>
        <dbReference type="ARBA" id="ARBA00022741"/>
    </source>
</evidence>
<keyword evidence="12" id="KW-0902">Two-component regulatory system</keyword>
<dbReference type="InterPro" id="IPR036097">
    <property type="entry name" value="HisK_dim/P_sf"/>
</dbReference>
<dbReference type="SUPFAM" id="SSF103190">
    <property type="entry name" value="Sensory domain-like"/>
    <property type="match status" value="1"/>
</dbReference>